<evidence type="ECO:0000256" key="1">
    <source>
        <dbReference type="ARBA" id="ARBA00006464"/>
    </source>
</evidence>
<sequence>MDIVISSTLLCLLSPLIIFISYRIYKKEGRPIFCQDWFLGKNNQKFLLWRFRTMAKPSRVIRALPPYPYPLPDSWKYGMPNEFTSEQDSSITLTLTGEWLKRYRLHRIPQLWNILKGEMSIIGPEVGIEKGDYCDIYQMNRLKLRPGLFGYAQLTKESEKAQWEKTKLDLHYVTNCSLREDLRIIIKTLNNIRKDS</sequence>
<keyword evidence="2" id="KW-0472">Membrane</keyword>
<comment type="similarity">
    <text evidence="1">Belongs to the bacterial sugar transferase family.</text>
</comment>
<feature type="domain" description="Bacterial sugar transferase" evidence="3">
    <location>
        <begin position="1"/>
        <end position="192"/>
    </location>
</feature>
<evidence type="ECO:0000259" key="3">
    <source>
        <dbReference type="Pfam" id="PF02397"/>
    </source>
</evidence>
<reference evidence="4 5" key="1">
    <citation type="journal article" date="2024" name="Int. J. Syst. Evol. Microbiol.">
        <title>Virgibacillus tibetensis sp. nov., isolated from salt lake on the Tibetan Plateau of China.</title>
        <authorList>
            <person name="Phurbu D."/>
            <person name="Liu Z.-X."/>
            <person name="Wang R."/>
            <person name="Zheng Y.-Y."/>
            <person name="Liu H.-C."/>
            <person name="Zhou Y.-G."/>
            <person name="Yu Y.-J."/>
            <person name="Li A.-H."/>
        </authorList>
    </citation>
    <scope>NUCLEOTIDE SEQUENCE [LARGE SCALE GENOMIC DNA]</scope>
    <source>
        <strain evidence="4 5">C22-A2</strain>
    </source>
</reference>
<organism evidence="4 5">
    <name type="scientific">Virgibacillus tibetensis</name>
    <dbReference type="NCBI Taxonomy" id="3042313"/>
    <lineage>
        <taxon>Bacteria</taxon>
        <taxon>Bacillati</taxon>
        <taxon>Bacillota</taxon>
        <taxon>Bacilli</taxon>
        <taxon>Bacillales</taxon>
        <taxon>Bacillaceae</taxon>
        <taxon>Virgibacillus</taxon>
    </lineage>
</organism>
<keyword evidence="4" id="KW-0808">Transferase</keyword>
<dbReference type="GO" id="GO:0016740">
    <property type="term" value="F:transferase activity"/>
    <property type="evidence" value="ECO:0007669"/>
    <property type="project" value="UniProtKB-KW"/>
</dbReference>
<dbReference type="EMBL" id="JARZFX010000005">
    <property type="protein sequence ID" value="MEC5424131.1"/>
    <property type="molecule type" value="Genomic_DNA"/>
</dbReference>
<evidence type="ECO:0000256" key="2">
    <source>
        <dbReference type="SAM" id="Phobius"/>
    </source>
</evidence>
<proteinExistence type="inferred from homology"/>
<dbReference type="InterPro" id="IPR003362">
    <property type="entry name" value="Bact_transf"/>
</dbReference>
<evidence type="ECO:0000313" key="4">
    <source>
        <dbReference type="EMBL" id="MEC5424131.1"/>
    </source>
</evidence>
<keyword evidence="2" id="KW-0812">Transmembrane</keyword>
<keyword evidence="5" id="KW-1185">Reference proteome</keyword>
<evidence type="ECO:0000313" key="5">
    <source>
        <dbReference type="Proteomes" id="UP001335737"/>
    </source>
</evidence>
<keyword evidence="2" id="KW-1133">Transmembrane helix</keyword>
<feature type="transmembrane region" description="Helical" evidence="2">
    <location>
        <begin position="6"/>
        <end position="25"/>
    </location>
</feature>
<comment type="caution">
    <text evidence="4">The sequence shown here is derived from an EMBL/GenBank/DDBJ whole genome shotgun (WGS) entry which is preliminary data.</text>
</comment>
<dbReference type="Pfam" id="PF02397">
    <property type="entry name" value="Bac_transf"/>
    <property type="match status" value="1"/>
</dbReference>
<dbReference type="PANTHER" id="PTHR30576:SF0">
    <property type="entry name" value="UNDECAPRENYL-PHOSPHATE N-ACETYLGALACTOSAMINYL 1-PHOSPHATE TRANSFERASE-RELATED"/>
    <property type="match status" value="1"/>
</dbReference>
<accession>A0ABU6KFP1</accession>
<name>A0ABU6KFP1_9BACI</name>
<dbReference type="Proteomes" id="UP001335737">
    <property type="component" value="Unassembled WGS sequence"/>
</dbReference>
<dbReference type="PANTHER" id="PTHR30576">
    <property type="entry name" value="COLANIC BIOSYNTHESIS UDP-GLUCOSE LIPID CARRIER TRANSFERASE"/>
    <property type="match status" value="1"/>
</dbReference>
<gene>
    <name evidence="4" type="ORF">QGM71_11570</name>
</gene>
<protein>
    <submittedName>
        <fullName evidence="4">Sugar transferase</fullName>
    </submittedName>
</protein>